<evidence type="ECO:0000256" key="1">
    <source>
        <dbReference type="SAM" id="MobiDB-lite"/>
    </source>
</evidence>
<gene>
    <name evidence="3" type="ORF">UFOPK2656_01734</name>
    <name evidence="4" type="ORF">UFOPK3267_02758</name>
    <name evidence="5" type="ORF">UFOPK3651_01876</name>
    <name evidence="2" type="ORF">UFOPK4189_01711</name>
</gene>
<dbReference type="EMBL" id="CAESGF010000009">
    <property type="protein sequence ID" value="CAB4363942.1"/>
    <property type="molecule type" value="Genomic_DNA"/>
</dbReference>
<evidence type="ECO:0000313" key="3">
    <source>
        <dbReference type="EMBL" id="CAB4725380.1"/>
    </source>
</evidence>
<dbReference type="EMBL" id="CAFBIY010000221">
    <property type="protein sequence ID" value="CAB4853233.1"/>
    <property type="molecule type" value="Genomic_DNA"/>
</dbReference>
<evidence type="ECO:0000313" key="5">
    <source>
        <dbReference type="EMBL" id="CAB4937021.1"/>
    </source>
</evidence>
<protein>
    <submittedName>
        <fullName evidence="3">Unannotated protein</fullName>
    </submittedName>
</protein>
<dbReference type="AlphaFoldDB" id="A0A6J6RS57"/>
<organism evidence="3">
    <name type="scientific">freshwater metagenome</name>
    <dbReference type="NCBI Taxonomy" id="449393"/>
    <lineage>
        <taxon>unclassified sequences</taxon>
        <taxon>metagenomes</taxon>
        <taxon>ecological metagenomes</taxon>
    </lineage>
</organism>
<feature type="region of interest" description="Disordered" evidence="1">
    <location>
        <begin position="182"/>
        <end position="207"/>
    </location>
</feature>
<dbReference type="EMBL" id="CAEZYF010000009">
    <property type="protein sequence ID" value="CAB4725380.1"/>
    <property type="molecule type" value="Genomic_DNA"/>
</dbReference>
<evidence type="ECO:0000313" key="4">
    <source>
        <dbReference type="EMBL" id="CAB4853233.1"/>
    </source>
</evidence>
<feature type="region of interest" description="Disordered" evidence="1">
    <location>
        <begin position="1"/>
        <end position="121"/>
    </location>
</feature>
<accession>A0A6J6RS57</accession>
<reference evidence="3" key="1">
    <citation type="submission" date="2020-05" db="EMBL/GenBank/DDBJ databases">
        <authorList>
            <person name="Chiriac C."/>
            <person name="Salcher M."/>
            <person name="Ghai R."/>
            <person name="Kavagutti S V."/>
        </authorList>
    </citation>
    <scope>NUCLEOTIDE SEQUENCE</scope>
</reference>
<evidence type="ECO:0000313" key="2">
    <source>
        <dbReference type="EMBL" id="CAB4363942.1"/>
    </source>
</evidence>
<feature type="compositionally biased region" description="Basic and acidic residues" evidence="1">
    <location>
        <begin position="99"/>
        <end position="109"/>
    </location>
</feature>
<feature type="compositionally biased region" description="Basic and acidic residues" evidence="1">
    <location>
        <begin position="55"/>
        <end position="65"/>
    </location>
</feature>
<proteinExistence type="predicted"/>
<sequence length="207" mass="23080">MKRREVLRHETAGQRPYRCIAAGSESASAQPSKLAMRVRFPSPAPAAKPPQAGARNREERSDGSRHPLCAKRTHGARNREERAPSCRPPVPRRSRPKRHEAAHASDGSRHPLARSTRTALGIGRSAATDPVTRSREAHIVRRPRRRLLQWRVQGHYRHTGLATDGLGTRRRRPPARLTRRNTVRARGPGSHHRGGQFAVTVPDASQP</sequence>
<dbReference type="EMBL" id="CAFBMT010000009">
    <property type="protein sequence ID" value="CAB4937021.1"/>
    <property type="molecule type" value="Genomic_DNA"/>
</dbReference>
<name>A0A6J6RS57_9ZZZZ</name>
<feature type="compositionally biased region" description="Basic residues" evidence="1">
    <location>
        <begin position="182"/>
        <end position="194"/>
    </location>
</feature>